<dbReference type="PANTHER" id="PTHR46564:SF1">
    <property type="entry name" value="TRANSPOSASE"/>
    <property type="match status" value="1"/>
</dbReference>
<evidence type="ECO:0000259" key="1">
    <source>
        <dbReference type="Pfam" id="PF13358"/>
    </source>
</evidence>
<dbReference type="EMBL" id="QUSY01002087">
    <property type="protein sequence ID" value="RHY22442.1"/>
    <property type="molecule type" value="Genomic_DNA"/>
</dbReference>
<evidence type="ECO:0000313" key="3">
    <source>
        <dbReference type="Proteomes" id="UP000285060"/>
    </source>
</evidence>
<feature type="domain" description="Tc1-like transposase DDE" evidence="1">
    <location>
        <begin position="165"/>
        <end position="305"/>
    </location>
</feature>
<dbReference type="GO" id="GO:0003676">
    <property type="term" value="F:nucleic acid binding"/>
    <property type="evidence" value="ECO:0007669"/>
    <property type="project" value="InterPro"/>
</dbReference>
<dbReference type="Pfam" id="PF13384">
    <property type="entry name" value="HTH_23"/>
    <property type="match status" value="1"/>
</dbReference>
<name>A0A3R6YSE0_9STRA</name>
<dbReference type="PANTHER" id="PTHR46564">
    <property type="entry name" value="TRANSPOSASE"/>
    <property type="match status" value="1"/>
</dbReference>
<keyword evidence="3" id="KW-1185">Reference proteome</keyword>
<dbReference type="Proteomes" id="UP000285060">
    <property type="component" value="Unassembled WGS sequence"/>
</dbReference>
<sequence>MVYKKPVYIPFRLGMILDVVRGQHASRNTVMHALYAHYYLGMKRQEVAKLFHKSMSTVSAWIQRYEASGDYSRTTSKRITKFTPAQRKWLLEYFQKNPMTFLDEAKKAFEMEFRRYISLSSVWKVIHSYGLTWKVLERRAMHIKQHDVQRFFEELASLNWSHWNIQFLDEVSFDSRGMLRKRGYALKGQKLCFRGEFQRKPRVSLLCFADVTGVVEVFDTVGTFDRARFVDCCVRYLSSVCPYPGRGSIWILDGASIHCHPDIVNILRGHGVVPVFLPAYCAFYNPIEYMFGLMKNAFKRNYKESQTKDLMVFIMSIIESFKSFDLSRIFNHCGYTKQGRFDPSKRLAV</sequence>
<organism evidence="2 3">
    <name type="scientific">Aphanomyces invadans</name>
    <dbReference type="NCBI Taxonomy" id="157072"/>
    <lineage>
        <taxon>Eukaryota</taxon>
        <taxon>Sar</taxon>
        <taxon>Stramenopiles</taxon>
        <taxon>Oomycota</taxon>
        <taxon>Saprolegniomycetes</taxon>
        <taxon>Saprolegniales</taxon>
        <taxon>Verrucalvaceae</taxon>
        <taxon>Aphanomyces</taxon>
    </lineage>
</organism>
<evidence type="ECO:0000313" key="2">
    <source>
        <dbReference type="EMBL" id="RHY22442.1"/>
    </source>
</evidence>
<dbReference type="SUPFAM" id="SSF46689">
    <property type="entry name" value="Homeodomain-like"/>
    <property type="match status" value="1"/>
</dbReference>
<dbReference type="NCBIfam" id="NF033545">
    <property type="entry name" value="transpos_IS630"/>
    <property type="match status" value="1"/>
</dbReference>
<accession>A0A3R6YSE0</accession>
<dbReference type="InterPro" id="IPR047655">
    <property type="entry name" value="Transpos_IS630-like"/>
</dbReference>
<proteinExistence type="predicted"/>
<reference evidence="2 3" key="1">
    <citation type="submission" date="2018-08" db="EMBL/GenBank/DDBJ databases">
        <title>Aphanomyces genome sequencing and annotation.</title>
        <authorList>
            <person name="Minardi D."/>
            <person name="Oidtmann B."/>
            <person name="Van Der Giezen M."/>
            <person name="Studholme D.J."/>
        </authorList>
    </citation>
    <scope>NUCLEOTIDE SEQUENCE [LARGE SCALE GENOMIC DNA]</scope>
    <source>
        <strain evidence="2 3">NJM0002</strain>
    </source>
</reference>
<protein>
    <recommendedName>
        <fullName evidence="1">Tc1-like transposase DDE domain-containing protein</fullName>
    </recommendedName>
</protein>
<dbReference type="Pfam" id="PF13358">
    <property type="entry name" value="DDE_3"/>
    <property type="match status" value="1"/>
</dbReference>
<dbReference type="AlphaFoldDB" id="A0A3R6YSE0"/>
<comment type="caution">
    <text evidence="2">The sequence shown here is derived from an EMBL/GenBank/DDBJ whole genome shotgun (WGS) entry which is preliminary data.</text>
</comment>
<dbReference type="InterPro" id="IPR009057">
    <property type="entry name" value="Homeodomain-like_sf"/>
</dbReference>
<dbReference type="VEuPathDB" id="FungiDB:H310_01843"/>
<dbReference type="InterPro" id="IPR038717">
    <property type="entry name" value="Tc1-like_DDE_dom"/>
</dbReference>
<dbReference type="Gene3D" id="3.30.420.10">
    <property type="entry name" value="Ribonuclease H-like superfamily/Ribonuclease H"/>
    <property type="match status" value="1"/>
</dbReference>
<dbReference type="InterPro" id="IPR036397">
    <property type="entry name" value="RNaseH_sf"/>
</dbReference>
<gene>
    <name evidence="2" type="ORF">DYB32_009503</name>
</gene>